<accession>A0ABT8Y5L6</accession>
<feature type="signal peptide" evidence="11">
    <location>
        <begin position="1"/>
        <end position="19"/>
    </location>
</feature>
<dbReference type="PRINTS" id="PR01032">
    <property type="entry name" value="PHAGEIV"/>
</dbReference>
<evidence type="ECO:0000256" key="5">
    <source>
        <dbReference type="ARBA" id="ARBA00022692"/>
    </source>
</evidence>
<keyword evidence="3 10" id="KW-0813">Transport</keyword>
<feature type="chain" id="PRO_5045571112" evidence="11">
    <location>
        <begin position="20"/>
        <end position="697"/>
    </location>
</feature>
<keyword evidence="16" id="KW-1185">Reference proteome</keyword>
<protein>
    <submittedName>
        <fullName evidence="15">Type II secretion system secretin GspD</fullName>
    </submittedName>
</protein>
<keyword evidence="7" id="KW-0653">Protein transport</keyword>
<feature type="domain" description="NolW-like" evidence="13">
    <location>
        <begin position="195"/>
        <end position="255"/>
    </location>
</feature>
<dbReference type="Pfam" id="PF00263">
    <property type="entry name" value="Secretin"/>
    <property type="match status" value="1"/>
</dbReference>
<keyword evidence="8" id="KW-0472">Membrane</keyword>
<dbReference type="Pfam" id="PF03958">
    <property type="entry name" value="Secretin_N"/>
    <property type="match status" value="3"/>
</dbReference>
<evidence type="ECO:0000256" key="10">
    <source>
        <dbReference type="RuleBase" id="RU004004"/>
    </source>
</evidence>
<evidence type="ECO:0000259" key="13">
    <source>
        <dbReference type="Pfam" id="PF03958"/>
    </source>
</evidence>
<feature type="domain" description="GspD-like N0" evidence="14">
    <location>
        <begin position="40"/>
        <end position="106"/>
    </location>
</feature>
<gene>
    <name evidence="15" type="primary">gspD</name>
    <name evidence="15" type="ORF">Q4F19_04385</name>
</gene>
<evidence type="ECO:0000256" key="11">
    <source>
        <dbReference type="SAM" id="SignalP"/>
    </source>
</evidence>
<dbReference type="Gene3D" id="3.30.1370.120">
    <property type="match status" value="3"/>
</dbReference>
<dbReference type="NCBIfam" id="TIGR02517">
    <property type="entry name" value="type_II_gspD"/>
    <property type="match status" value="1"/>
</dbReference>
<evidence type="ECO:0000259" key="12">
    <source>
        <dbReference type="Pfam" id="PF00263"/>
    </source>
</evidence>
<dbReference type="InterPro" id="IPR013356">
    <property type="entry name" value="T2SS_GspD"/>
</dbReference>
<evidence type="ECO:0000256" key="9">
    <source>
        <dbReference type="ARBA" id="ARBA00023237"/>
    </source>
</evidence>
<feature type="domain" description="NolW-like" evidence="13">
    <location>
        <begin position="261"/>
        <end position="405"/>
    </location>
</feature>
<name>A0ABT8Y5L6_9SPHN</name>
<dbReference type="InterPro" id="IPR005644">
    <property type="entry name" value="NolW-like"/>
</dbReference>
<sequence>MTFRRPLLLIAALAGPLAAQTPPSVPVPAVPNSRPGDIVVNMHDIEIAAVAEQISRLTGRTLILDPQVRGTVNVTSAMPLTADGVWELFQSVLRVHGFAAVRSGRAWRIVPQAEAVREAPGSGASGQVTSRLIRLRNVSPETAARVFRPLVAQFGSIEPLTSPNAIVVTDYADNIARIERLAAALDGGRGPAFESIALQVASAKDVGAALKTLWGEGDTSPRIAIDERSNLLLVRGDARAVAEARRMAERMDRPGGASPTTRVFRLRNADAESVTAVLSGLMGGQTQSANPVAQTLSTSRFGNSINSIGAGNTGTGTTGSLPTGSNGTSIGDVASALGSQSSSGTLGAMAQSLGSSQSAKSTGFSTPDLAVQSAPELNAIVVRGTPAALAQIQPLIDQLDVRRPQVMIEAAIVEVTADTAEALGIQFGAGNGLPGIDGAVSSFSNIATPLTSILTALGTPIGTLASASGFTGAISSGDNFQLLVQALGSSTKANLLSTPSVTTLDNQAAEIVVGQNVPFRTGSYTTDTGNSVTPFTTIERKDVGLTLRIIPRVHEGDVVRLDVSQEVSSLVGAVTGAADLVTNRRSIQTTVLADDGQTIVLGGLISDDRTNTKSQVPVLGDIPIIGNAFKSRQLQQTRRTLFVFLRPTILRTATQVASVSAAKYARVRSAEAQLDDRSSLLLDPPKARLSLELSGVY</sequence>
<evidence type="ECO:0000256" key="3">
    <source>
        <dbReference type="ARBA" id="ARBA00022448"/>
    </source>
</evidence>
<dbReference type="InterPro" id="IPR001775">
    <property type="entry name" value="GspD/PilQ"/>
</dbReference>
<comment type="subcellular location">
    <subcellularLocation>
        <location evidence="1 10">Cell outer membrane</location>
    </subcellularLocation>
</comment>
<organism evidence="15 16">
    <name type="scientific">Sphingomonas natans</name>
    <dbReference type="NCBI Taxonomy" id="3063330"/>
    <lineage>
        <taxon>Bacteria</taxon>
        <taxon>Pseudomonadati</taxon>
        <taxon>Pseudomonadota</taxon>
        <taxon>Alphaproteobacteria</taxon>
        <taxon>Sphingomonadales</taxon>
        <taxon>Sphingomonadaceae</taxon>
        <taxon>Sphingomonas</taxon>
    </lineage>
</organism>
<keyword evidence="9" id="KW-0998">Cell outer membrane</keyword>
<evidence type="ECO:0000256" key="8">
    <source>
        <dbReference type="ARBA" id="ARBA00023136"/>
    </source>
</evidence>
<evidence type="ECO:0000259" key="14">
    <source>
        <dbReference type="Pfam" id="PF21305"/>
    </source>
</evidence>
<dbReference type="InterPro" id="IPR050810">
    <property type="entry name" value="Bact_Secretion_Sys_Channel"/>
</dbReference>
<dbReference type="InterPro" id="IPR004846">
    <property type="entry name" value="T2SS/T3SS_dom"/>
</dbReference>
<dbReference type="RefSeq" id="WP_303540206.1">
    <property type="nucleotide sequence ID" value="NZ_JAUOTP010000002.1"/>
</dbReference>
<keyword evidence="6 11" id="KW-0732">Signal</keyword>
<dbReference type="PANTHER" id="PTHR30332:SF24">
    <property type="entry name" value="SECRETIN GSPD-RELATED"/>
    <property type="match status" value="1"/>
</dbReference>
<evidence type="ECO:0000256" key="1">
    <source>
        <dbReference type="ARBA" id="ARBA00004442"/>
    </source>
</evidence>
<dbReference type="Pfam" id="PF21305">
    <property type="entry name" value="type_II_gspD_N0"/>
    <property type="match status" value="1"/>
</dbReference>
<keyword evidence="5" id="KW-0812">Transmembrane</keyword>
<dbReference type="InterPro" id="IPR049371">
    <property type="entry name" value="GspD-like_N0"/>
</dbReference>
<dbReference type="Proteomes" id="UP001169764">
    <property type="component" value="Unassembled WGS sequence"/>
</dbReference>
<dbReference type="EMBL" id="JAUOTP010000002">
    <property type="protein sequence ID" value="MDO6413614.1"/>
    <property type="molecule type" value="Genomic_DNA"/>
</dbReference>
<evidence type="ECO:0000256" key="4">
    <source>
        <dbReference type="ARBA" id="ARBA00022452"/>
    </source>
</evidence>
<evidence type="ECO:0000313" key="16">
    <source>
        <dbReference type="Proteomes" id="UP001169764"/>
    </source>
</evidence>
<keyword evidence="4" id="KW-1134">Transmembrane beta strand</keyword>
<dbReference type="InterPro" id="IPR038591">
    <property type="entry name" value="NolW-like_sf"/>
</dbReference>
<evidence type="ECO:0000256" key="2">
    <source>
        <dbReference type="ARBA" id="ARBA00006980"/>
    </source>
</evidence>
<dbReference type="PANTHER" id="PTHR30332">
    <property type="entry name" value="PROBABLE GENERAL SECRETION PATHWAY PROTEIN D"/>
    <property type="match status" value="1"/>
</dbReference>
<comment type="caution">
    <text evidence="15">The sequence shown here is derived from an EMBL/GenBank/DDBJ whole genome shotgun (WGS) entry which is preliminary data.</text>
</comment>
<evidence type="ECO:0000313" key="15">
    <source>
        <dbReference type="EMBL" id="MDO6413614.1"/>
    </source>
</evidence>
<reference evidence="15" key="1">
    <citation type="submission" date="2023-07" db="EMBL/GenBank/DDBJ databases">
        <authorList>
            <person name="Kim M."/>
        </authorList>
    </citation>
    <scope>NUCLEOTIDE SEQUENCE</scope>
    <source>
        <strain evidence="15">BIUV-7</strain>
    </source>
</reference>
<evidence type="ECO:0000256" key="7">
    <source>
        <dbReference type="ARBA" id="ARBA00022927"/>
    </source>
</evidence>
<feature type="domain" description="NolW-like" evidence="13">
    <location>
        <begin position="130"/>
        <end position="186"/>
    </location>
</feature>
<dbReference type="PRINTS" id="PR00811">
    <property type="entry name" value="BCTERIALGSPD"/>
</dbReference>
<evidence type="ECO:0000256" key="6">
    <source>
        <dbReference type="ARBA" id="ARBA00022729"/>
    </source>
</evidence>
<feature type="domain" description="Type II/III secretion system secretin-like" evidence="12">
    <location>
        <begin position="486"/>
        <end position="651"/>
    </location>
</feature>
<proteinExistence type="inferred from homology"/>
<comment type="similarity">
    <text evidence="2">Belongs to the bacterial secretin family. GSP D subfamily.</text>
</comment>